<dbReference type="SUPFAM" id="SSF88697">
    <property type="entry name" value="PUA domain-like"/>
    <property type="match status" value="1"/>
</dbReference>
<dbReference type="CDD" id="cd02573">
    <property type="entry name" value="PseudoU_synth_EcTruB"/>
    <property type="match status" value="1"/>
</dbReference>
<dbReference type="InterPro" id="IPR015947">
    <property type="entry name" value="PUA-like_sf"/>
</dbReference>
<keyword evidence="3 5" id="KW-0819">tRNA processing</keyword>
<dbReference type="GO" id="GO:0160148">
    <property type="term" value="F:tRNA pseudouridine(55) synthase activity"/>
    <property type="evidence" value="ECO:0007669"/>
    <property type="project" value="UniProtKB-EC"/>
</dbReference>
<evidence type="ECO:0000313" key="9">
    <source>
        <dbReference type="EMBL" id="AJE33447.1"/>
    </source>
</evidence>
<dbReference type="EMBL" id="CP005286">
    <property type="protein sequence ID" value="AJE33447.1"/>
    <property type="molecule type" value="Genomic_DNA"/>
</dbReference>
<dbReference type="Proteomes" id="UP000031524">
    <property type="component" value="Chromosome"/>
</dbReference>
<dbReference type="InterPro" id="IPR002501">
    <property type="entry name" value="PsdUridine_synth_N"/>
</dbReference>
<dbReference type="Pfam" id="PF01509">
    <property type="entry name" value="TruB_N"/>
    <property type="match status" value="1"/>
</dbReference>
<comment type="function">
    <text evidence="5">Responsible for synthesis of pseudouridine from uracil-55 in the psi GC loop of transfer RNAs.</text>
</comment>
<keyword evidence="4 5" id="KW-0413">Isomerase</keyword>
<proteinExistence type="inferred from homology"/>
<accession>A0A0B5D8W4</accession>
<dbReference type="Gene3D" id="2.30.130.10">
    <property type="entry name" value="PUA domain"/>
    <property type="match status" value="1"/>
</dbReference>
<dbReference type="InterPro" id="IPR015225">
    <property type="entry name" value="tRNA_psdUridine_synth_fam2_C"/>
</dbReference>
<dbReference type="InterPro" id="IPR032819">
    <property type="entry name" value="TruB_C"/>
</dbReference>
<feature type="domain" description="tRNA pseudouridylate synthase B C-terminal" evidence="8">
    <location>
        <begin position="182"/>
        <end position="223"/>
    </location>
</feature>
<comment type="similarity">
    <text evidence="2 5">Belongs to the pseudouridine synthase TruB family. Type 1 subfamily.</text>
</comment>
<feature type="domain" description="tRNA pseudouridine synthase II TruB subfamily 2 C-terminal" evidence="7">
    <location>
        <begin position="238"/>
        <end position="293"/>
    </location>
</feature>
<sequence>MTDPLASSGLVVVDKPQGMTSHDVVSRLRRIFSTRRVGHAGTLDPMATGVLVVGVERGTRFLAHLVTATKAYDATIRLGAATSTDDAEGEVLSTASAADVSPEDVLAAIADLTGDIMQRPAAVSAIKIDGRRAHERVRDGETVELPARPVTVSRFDAHEFRRDGDFLDVDVSVACSSGTYIRSLARDLGAALGVGGHLTALRRTEVGPFLLADALTLPELEESPRLSLTLDEALARSYPVLPVTDEEATALAMGKWLEPRGLKGVHAAVAPDGRSIALVREKGKRLATVFVARPNTL</sequence>
<evidence type="ECO:0000259" key="8">
    <source>
        <dbReference type="Pfam" id="PF16198"/>
    </source>
</evidence>
<dbReference type="GO" id="GO:0031119">
    <property type="term" value="P:tRNA pseudouridine synthesis"/>
    <property type="evidence" value="ECO:0007669"/>
    <property type="project" value="UniProtKB-UniRule"/>
</dbReference>
<protein>
    <recommendedName>
        <fullName evidence="5">tRNA pseudouridine synthase B</fullName>
        <ecNumber evidence="5">5.4.99.25</ecNumber>
    </recommendedName>
    <alternativeName>
        <fullName evidence="5">tRNA pseudouridine(55) synthase</fullName>
        <shortName evidence="5">Psi55 synthase</shortName>
    </alternativeName>
    <alternativeName>
        <fullName evidence="5">tRNA pseudouridylate synthase</fullName>
    </alternativeName>
    <alternativeName>
        <fullName evidence="5">tRNA-uridine isomerase</fullName>
    </alternativeName>
</protein>
<dbReference type="NCBIfam" id="TIGR00431">
    <property type="entry name" value="TruB"/>
    <property type="match status" value="1"/>
</dbReference>
<evidence type="ECO:0000256" key="5">
    <source>
        <dbReference type="HAMAP-Rule" id="MF_01080"/>
    </source>
</evidence>
<dbReference type="PANTHER" id="PTHR13767">
    <property type="entry name" value="TRNA-PSEUDOURIDINE SYNTHASE"/>
    <property type="match status" value="1"/>
</dbReference>
<evidence type="ECO:0000256" key="1">
    <source>
        <dbReference type="ARBA" id="ARBA00000385"/>
    </source>
</evidence>
<dbReference type="PANTHER" id="PTHR13767:SF2">
    <property type="entry name" value="PSEUDOURIDYLATE SYNTHASE TRUB1"/>
    <property type="match status" value="1"/>
</dbReference>
<keyword evidence="10" id="KW-1185">Reference proteome</keyword>
<dbReference type="HAMAP" id="MF_01080">
    <property type="entry name" value="TruB_bact"/>
    <property type="match status" value="1"/>
</dbReference>
<feature type="active site" description="Nucleophile" evidence="5">
    <location>
        <position position="44"/>
    </location>
</feature>
<dbReference type="HOGENOM" id="CLU_032087_0_0_11"/>
<organism evidence="9 10">
    <name type="scientific">Corynebacterium humireducens NBRC 106098 = DSM 45392</name>
    <dbReference type="NCBI Taxonomy" id="1223515"/>
    <lineage>
        <taxon>Bacteria</taxon>
        <taxon>Bacillati</taxon>
        <taxon>Actinomycetota</taxon>
        <taxon>Actinomycetes</taxon>
        <taxon>Mycobacteriales</taxon>
        <taxon>Corynebacteriaceae</taxon>
        <taxon>Corynebacterium</taxon>
    </lineage>
</organism>
<feature type="domain" description="Pseudouridine synthase II N-terminal" evidence="6">
    <location>
        <begin position="29"/>
        <end position="181"/>
    </location>
</feature>
<evidence type="ECO:0000256" key="2">
    <source>
        <dbReference type="ARBA" id="ARBA00005642"/>
    </source>
</evidence>
<evidence type="ECO:0000256" key="4">
    <source>
        <dbReference type="ARBA" id="ARBA00023235"/>
    </source>
</evidence>
<dbReference type="KEGG" id="chm:B842_07990"/>
<dbReference type="STRING" id="1223515.B842_07990"/>
<dbReference type="AlphaFoldDB" id="A0A0B5D8W4"/>
<reference evidence="9 10" key="1">
    <citation type="submission" date="2013-04" db="EMBL/GenBank/DDBJ databases">
        <title>Complete genome sequence of Corynebacterium humireducens DSM 45392(T), isolated from a wastewater-fed microbial fuel cell.</title>
        <authorList>
            <person name="Ruckert C."/>
            <person name="Albersmeier A."/>
            <person name="Kalinowski J."/>
        </authorList>
    </citation>
    <scope>NUCLEOTIDE SEQUENCE [LARGE SCALE GENOMIC DNA]</scope>
    <source>
        <strain evidence="10">MFC-5</strain>
    </source>
</reference>
<evidence type="ECO:0000259" key="7">
    <source>
        <dbReference type="Pfam" id="PF09142"/>
    </source>
</evidence>
<gene>
    <name evidence="5 9" type="primary">truB</name>
    <name evidence="9" type="ORF">B842_07990</name>
</gene>
<comment type="catalytic activity">
    <reaction evidence="1 5">
        <text>uridine(55) in tRNA = pseudouridine(55) in tRNA</text>
        <dbReference type="Rhea" id="RHEA:42532"/>
        <dbReference type="Rhea" id="RHEA-COMP:10101"/>
        <dbReference type="Rhea" id="RHEA-COMP:10102"/>
        <dbReference type="ChEBI" id="CHEBI:65314"/>
        <dbReference type="ChEBI" id="CHEBI:65315"/>
        <dbReference type="EC" id="5.4.99.25"/>
    </reaction>
</comment>
<dbReference type="GO" id="GO:0003723">
    <property type="term" value="F:RNA binding"/>
    <property type="evidence" value="ECO:0007669"/>
    <property type="project" value="InterPro"/>
</dbReference>
<dbReference type="GO" id="GO:1990481">
    <property type="term" value="P:mRNA pseudouridine synthesis"/>
    <property type="evidence" value="ECO:0007669"/>
    <property type="project" value="TreeGrafter"/>
</dbReference>
<dbReference type="OrthoDB" id="9802309at2"/>
<evidence type="ECO:0000313" key="10">
    <source>
        <dbReference type="Proteomes" id="UP000031524"/>
    </source>
</evidence>
<evidence type="ECO:0000256" key="3">
    <source>
        <dbReference type="ARBA" id="ARBA00022694"/>
    </source>
</evidence>
<dbReference type="FunFam" id="3.30.2350.10:FF:000011">
    <property type="entry name" value="tRNA pseudouridine synthase B"/>
    <property type="match status" value="1"/>
</dbReference>
<dbReference type="Pfam" id="PF09142">
    <property type="entry name" value="TruB_C"/>
    <property type="match status" value="1"/>
</dbReference>
<dbReference type="InterPro" id="IPR014780">
    <property type="entry name" value="tRNA_psdUridine_synth_TruB"/>
</dbReference>
<dbReference type="InterPro" id="IPR036974">
    <property type="entry name" value="PUA_sf"/>
</dbReference>
<dbReference type="EC" id="5.4.99.25" evidence="5"/>
<dbReference type="InterPro" id="IPR020103">
    <property type="entry name" value="PsdUridine_synth_cat_dom_sf"/>
</dbReference>
<evidence type="ECO:0000259" key="6">
    <source>
        <dbReference type="Pfam" id="PF01509"/>
    </source>
</evidence>
<name>A0A0B5D8W4_9CORY</name>
<dbReference type="Gene3D" id="3.30.2350.10">
    <property type="entry name" value="Pseudouridine synthase"/>
    <property type="match status" value="1"/>
</dbReference>
<dbReference type="Pfam" id="PF16198">
    <property type="entry name" value="TruB_C_2"/>
    <property type="match status" value="1"/>
</dbReference>
<dbReference type="RefSeq" id="WP_040086067.1">
    <property type="nucleotide sequence ID" value="NZ_BCSU01000003.1"/>
</dbReference>
<dbReference type="SUPFAM" id="SSF55120">
    <property type="entry name" value="Pseudouridine synthase"/>
    <property type="match status" value="1"/>
</dbReference>